<dbReference type="RefSeq" id="WP_004845205.1">
    <property type="nucleotide sequence ID" value="NZ_JBKYEB010000006.1"/>
</dbReference>
<organism evidence="1 2">
    <name type="scientific">[Ruminococcus] torques</name>
    <dbReference type="NCBI Taxonomy" id="33039"/>
    <lineage>
        <taxon>Bacteria</taxon>
        <taxon>Bacillati</taxon>
        <taxon>Bacillota</taxon>
        <taxon>Clostridia</taxon>
        <taxon>Lachnospirales</taxon>
        <taxon>Lachnospiraceae</taxon>
        <taxon>Mediterraneibacter</taxon>
    </lineage>
</organism>
<protein>
    <submittedName>
        <fullName evidence="1">Uncharacterized protein</fullName>
    </submittedName>
</protein>
<reference evidence="1 2" key="1">
    <citation type="submission" date="2015-09" db="EMBL/GenBank/DDBJ databases">
        <authorList>
            <consortium name="Pathogen Informatics"/>
        </authorList>
    </citation>
    <scope>NUCLEOTIDE SEQUENCE [LARGE SCALE GENOMIC DNA]</scope>
    <source>
        <strain evidence="1 2">2789STDY5834841</strain>
    </source>
</reference>
<evidence type="ECO:0000313" key="1">
    <source>
        <dbReference type="EMBL" id="CUN73114.1"/>
    </source>
</evidence>
<proteinExistence type="predicted"/>
<dbReference type="Proteomes" id="UP000095787">
    <property type="component" value="Unassembled WGS sequence"/>
</dbReference>
<gene>
    <name evidence="1" type="ORF">ERS852456_00668</name>
</gene>
<name>A0A173ZA26_9FIRM</name>
<dbReference type="AlphaFoldDB" id="A0A173ZA26"/>
<accession>A0A173ZA26</accession>
<evidence type="ECO:0000313" key="2">
    <source>
        <dbReference type="Proteomes" id="UP000095787"/>
    </source>
</evidence>
<sequence>MTGSHSFKRIKIFLAVVIFAFLSILLWNVCFNRHSMTGVVIENKNQIKIEATEKDFVDSHGKYFVIRFEKGKENRNDDFLVGDQVIVKYDGIIYESNPAVIDAKSVKRKE</sequence>
<dbReference type="EMBL" id="CYZO01000007">
    <property type="protein sequence ID" value="CUN73114.1"/>
    <property type="molecule type" value="Genomic_DNA"/>
</dbReference>